<reference evidence="1 2" key="1">
    <citation type="submission" date="2024-05" db="EMBL/GenBank/DDBJ databases">
        <authorList>
            <person name="De Oliveira J.P."/>
            <person name="Noriler S.A."/>
            <person name="De Oliveira A.G."/>
            <person name="Sipoli D.S."/>
        </authorList>
    </citation>
    <scope>NUCLEOTIDE SEQUENCE [LARGE SCALE GENOMIC DNA]</scope>
    <source>
        <strain evidence="1 2">LABIM192</strain>
    </source>
</reference>
<dbReference type="EMBL" id="JBDXMI010000007">
    <property type="protein sequence ID" value="MEO9387092.1"/>
    <property type="molecule type" value="Genomic_DNA"/>
</dbReference>
<dbReference type="RefSeq" id="WP_199155628.1">
    <property type="nucleotide sequence ID" value="NZ_JBDXMI010000007.1"/>
</dbReference>
<keyword evidence="2" id="KW-1185">Reference proteome</keyword>
<sequence length="53" mass="5881">MRYSYSMGLFQHLHYRVLFLTKVLDGTAGLCTTDDFGNLVLVNVRASAISLGD</sequence>
<gene>
    <name evidence="1" type="ORF">ABI908_23645</name>
</gene>
<name>A0ABV0J0N6_9NEIS</name>
<proteinExistence type="predicted"/>
<evidence type="ECO:0000313" key="2">
    <source>
        <dbReference type="Proteomes" id="UP001462502"/>
    </source>
</evidence>
<organism evidence="1 2">
    <name type="scientific">Chromobacterium phragmitis</name>
    <dbReference type="NCBI Taxonomy" id="2202141"/>
    <lineage>
        <taxon>Bacteria</taxon>
        <taxon>Pseudomonadati</taxon>
        <taxon>Pseudomonadota</taxon>
        <taxon>Betaproteobacteria</taxon>
        <taxon>Neisseriales</taxon>
        <taxon>Chromobacteriaceae</taxon>
        <taxon>Chromobacterium</taxon>
    </lineage>
</organism>
<evidence type="ECO:0000313" key="1">
    <source>
        <dbReference type="EMBL" id="MEO9387092.1"/>
    </source>
</evidence>
<dbReference type="Proteomes" id="UP001462502">
    <property type="component" value="Unassembled WGS sequence"/>
</dbReference>
<protein>
    <submittedName>
        <fullName evidence="1">Uncharacterized protein</fullName>
    </submittedName>
</protein>
<comment type="caution">
    <text evidence="1">The sequence shown here is derived from an EMBL/GenBank/DDBJ whole genome shotgun (WGS) entry which is preliminary data.</text>
</comment>
<accession>A0ABV0J0N6</accession>